<dbReference type="InterPro" id="IPR001849">
    <property type="entry name" value="PH_domain"/>
</dbReference>
<dbReference type="PRINTS" id="PR00405">
    <property type="entry name" value="REVINTRACTNG"/>
</dbReference>
<evidence type="ECO:0000256" key="4">
    <source>
        <dbReference type="ARBA" id="ARBA00022443"/>
    </source>
</evidence>
<dbReference type="SUPFAM" id="SSF50729">
    <property type="entry name" value="PH domain-like"/>
    <property type="match status" value="1"/>
</dbReference>
<dbReference type="PANTHER" id="PTHR45854:SF4">
    <property type="entry name" value="ARF-GAP WITH SH3 DOMAIN, ANK REPEAT AND PH DOMAIN-CONTAINING PROTEIN 2"/>
    <property type="match status" value="1"/>
</dbReference>
<keyword evidence="11" id="KW-0333">Golgi apparatus</keyword>
<evidence type="ECO:0000256" key="6">
    <source>
        <dbReference type="ARBA" id="ARBA00022490"/>
    </source>
</evidence>
<evidence type="ECO:0000256" key="7">
    <source>
        <dbReference type="ARBA" id="ARBA00022553"/>
    </source>
</evidence>
<dbReference type="FunFam" id="2.30.30.40:FF:000012">
    <property type="entry name" value="Arf-GAP with SH3 domain, ANK repeat and PH domain-containing protein 2"/>
    <property type="match status" value="1"/>
</dbReference>
<feature type="domain" description="PH" evidence="19">
    <location>
        <begin position="289"/>
        <end position="381"/>
    </location>
</feature>
<dbReference type="CDD" id="cd08849">
    <property type="entry name" value="ArfGap_ASAP2"/>
    <property type="match status" value="1"/>
</dbReference>
<dbReference type="PROSITE" id="PS50003">
    <property type="entry name" value="PH_DOMAIN"/>
    <property type="match status" value="1"/>
</dbReference>
<reference evidence="21" key="1">
    <citation type="submission" date="2025-08" db="UniProtKB">
        <authorList>
            <consortium name="Ensembl"/>
        </authorList>
    </citation>
    <scope>IDENTIFICATION</scope>
</reference>
<dbReference type="PANTHER" id="PTHR45854">
    <property type="entry name" value="ASAP FAMILY MEMBER"/>
    <property type="match status" value="1"/>
</dbReference>
<evidence type="ECO:0000256" key="10">
    <source>
        <dbReference type="ARBA" id="ARBA00022833"/>
    </source>
</evidence>
<dbReference type="SMART" id="SM00248">
    <property type="entry name" value="ANK"/>
    <property type="match status" value="3"/>
</dbReference>
<dbReference type="SUPFAM" id="SSF48403">
    <property type="entry name" value="Ankyrin repeat"/>
    <property type="match status" value="1"/>
</dbReference>
<dbReference type="SUPFAM" id="SSF57863">
    <property type="entry name" value="ArfGap/RecO-like zinc finger"/>
    <property type="match status" value="1"/>
</dbReference>
<dbReference type="SMART" id="SM00105">
    <property type="entry name" value="ArfGap"/>
    <property type="match status" value="1"/>
</dbReference>
<dbReference type="SUPFAM" id="SSF50044">
    <property type="entry name" value="SH3-domain"/>
    <property type="match status" value="1"/>
</dbReference>
<evidence type="ECO:0000256" key="3">
    <source>
        <dbReference type="ARBA" id="ARBA00004555"/>
    </source>
</evidence>
<feature type="compositionally biased region" description="Polar residues" evidence="17">
    <location>
        <begin position="272"/>
        <end position="284"/>
    </location>
</feature>
<dbReference type="PROSITE" id="PS50297">
    <property type="entry name" value="ANK_REP_REGION"/>
    <property type="match status" value="1"/>
</dbReference>
<sequence>MPDQISVSEFVAETHEDYKAPTASSFTTRTAQCRNTVAAIEEALDVDRMVLYKMKKSVKAINISGMTHVENEEQYTQALEKFGGNCVCRDDPDLGSAFLKFSVFTKELTALFKNLVSIIPLCLQDLKKPFDKAWKDYETKITKIEKEKKEHAKLHGMIRTEISGAEIAEEMEKERRFFQLQMCEYLLKVNEIKIKKGVDLLQNLIKYFHAQCNFFQDGLKAVESLKPSIETLSTDLHTIKQAQDEERRQLIQLRDILKSALQVEQKEDSQIRQSTAYSLHQPQGNKEHGTERNGSLYKKSDGIRKVWQKRKCSVKNGFLTISHGTANRPPAKLNLLTCQVKTNPEEKKCFDLISHDRTYHFQAEDEQECQIWMSVLQNSKEEALNNAFKGDDNTGENNIVQELTKEIISEVQRMTGNDVCCDCGAPDPTWLSTNLGILTCIECSGIHRELGVHYSRMQSLTLDVLGTSELLLAKNIGNAGFNEIMECCLPAEDSVKPNPGSDMNARKDYITAKYIERRYSRKKHVDNAVKLHSLCEAVKTRDIFGLLQAYADGVDLTEKIPLANGHEPDETALHLAVRSVDRTSLHIVDFLVQNSGNLDKQTGKGSTALHYCCLTDNAECLKLLLRGKASIEIANESGETPLDIAKRLKHEHCEELLTQALSGRFNSHVHVEYEWRLLHEDLDESDDDMDEKLQPSPNRREDRPISFYQLGANQLQSNAVSLARDAANLAKDKQRAFMPSILQNETYGAILSGSPPPAQPAVPSTTSAPPLPPRNVGKVQTASSANTLWKTNSVNVDGGSRQRSSSDPPAVHPPLPPLRVTSTNPLTPTPPPPVAKTPSMMEALSQPNKPAPPGVSQSRPPPLPPQPPSLDLSVAEALGPLSNAVVLQPPAPMPRKSQASKLKPKRVKALYNCVADNPDELTFSEGDVIIVDGEEDQEWWIGHIDGDPGRKGAFPVSFVHFIAD</sequence>
<dbReference type="Gene3D" id="1.25.40.20">
    <property type="entry name" value="Ankyrin repeat-containing domain"/>
    <property type="match status" value="1"/>
</dbReference>
<dbReference type="Gene3D" id="1.20.1270.60">
    <property type="entry name" value="Arfaptin homology (AH) domain/BAR domain"/>
    <property type="match status" value="2"/>
</dbReference>
<feature type="compositionally biased region" description="Polar residues" evidence="17">
    <location>
        <begin position="778"/>
        <end position="807"/>
    </location>
</feature>
<feature type="region of interest" description="Disordered" evidence="17">
    <location>
        <begin position="748"/>
        <end position="872"/>
    </location>
</feature>
<dbReference type="Pfam" id="PF01412">
    <property type="entry name" value="ArfGap"/>
    <property type="match status" value="1"/>
</dbReference>
<dbReference type="Proteomes" id="UP000233040">
    <property type="component" value="Unassembled WGS sequence"/>
</dbReference>
<evidence type="ECO:0000313" key="22">
    <source>
        <dbReference type="Proteomes" id="UP000233040"/>
    </source>
</evidence>
<dbReference type="GO" id="GO:0005096">
    <property type="term" value="F:GTPase activator activity"/>
    <property type="evidence" value="ECO:0007669"/>
    <property type="project" value="UniProtKB-KW"/>
</dbReference>
<dbReference type="InterPro" id="IPR035677">
    <property type="entry name" value="ASAP2_SH3"/>
</dbReference>
<dbReference type="InterPro" id="IPR038508">
    <property type="entry name" value="ArfGAP_dom_sf"/>
</dbReference>
<feature type="region of interest" description="Disordered" evidence="17">
    <location>
        <begin position="272"/>
        <end position="296"/>
    </location>
</feature>
<dbReference type="PROSITE" id="PS50002">
    <property type="entry name" value="SH3"/>
    <property type="match status" value="1"/>
</dbReference>
<keyword evidence="12 14" id="KW-0040">ANK repeat</keyword>
<dbReference type="PROSITE" id="PS50088">
    <property type="entry name" value="ANK_REPEAT"/>
    <property type="match status" value="1"/>
</dbReference>
<keyword evidence="4 15" id="KW-0728">SH3 domain</keyword>
<keyword evidence="9" id="KW-0677">Repeat</keyword>
<evidence type="ECO:0000256" key="13">
    <source>
        <dbReference type="ARBA" id="ARBA00023136"/>
    </source>
</evidence>
<dbReference type="InterPro" id="IPR002110">
    <property type="entry name" value="Ankyrin_rpt"/>
</dbReference>
<dbReference type="InterPro" id="IPR036770">
    <property type="entry name" value="Ankyrin_rpt-contain_sf"/>
</dbReference>
<dbReference type="InterPro" id="IPR001452">
    <property type="entry name" value="SH3_domain"/>
</dbReference>
<feature type="domain" description="Arf-GAP" evidence="20">
    <location>
        <begin position="405"/>
        <end position="527"/>
    </location>
</feature>
<dbReference type="Pfam" id="PF16746">
    <property type="entry name" value="BAR_3"/>
    <property type="match status" value="1"/>
</dbReference>
<dbReference type="FunFam" id="1.20.1270.60:FF:000004">
    <property type="entry name" value="Arf-GAP with SH3 domain, ANK repeat and PH domain-containing protein 1"/>
    <property type="match status" value="1"/>
</dbReference>
<dbReference type="PROSITE" id="PS50115">
    <property type="entry name" value="ARFGAP"/>
    <property type="match status" value="1"/>
</dbReference>
<feature type="region of interest" description="Disordered" evidence="17">
    <location>
        <begin position="685"/>
        <end position="704"/>
    </location>
</feature>
<evidence type="ECO:0000259" key="18">
    <source>
        <dbReference type="PROSITE" id="PS50002"/>
    </source>
</evidence>
<dbReference type="Gene3D" id="2.30.30.40">
    <property type="entry name" value="SH3 Domains"/>
    <property type="match status" value="1"/>
</dbReference>
<dbReference type="GO" id="GO:0008270">
    <property type="term" value="F:zinc ion binding"/>
    <property type="evidence" value="ECO:0007669"/>
    <property type="project" value="UniProtKB-KW"/>
</dbReference>
<accession>A0A2K5RUS4</accession>
<dbReference type="InterPro" id="IPR037278">
    <property type="entry name" value="ARFGAP/RecO"/>
</dbReference>
<dbReference type="InterPro" id="IPR036028">
    <property type="entry name" value="SH3-like_dom_sf"/>
</dbReference>
<evidence type="ECO:0000256" key="16">
    <source>
        <dbReference type="PROSITE-ProRule" id="PRU00288"/>
    </source>
</evidence>
<dbReference type="FunFam" id="1.25.40.20:FF:000006">
    <property type="entry name" value="Arf-GAP with SH3 domain, ANK repeat and PH domain-containing protein 2"/>
    <property type="match status" value="1"/>
</dbReference>
<dbReference type="GO" id="GO:0016020">
    <property type="term" value="C:membrane"/>
    <property type="evidence" value="ECO:0007669"/>
    <property type="project" value="UniProtKB-SubCell"/>
</dbReference>
<proteinExistence type="predicted"/>
<dbReference type="Ensembl" id="ENSCCAT00000049648.1">
    <property type="protein sequence ID" value="ENSCCAP00000031893.1"/>
    <property type="gene ID" value="ENSCCAG00000033861.1"/>
</dbReference>
<dbReference type="SMART" id="SM00233">
    <property type="entry name" value="PH"/>
    <property type="match status" value="1"/>
</dbReference>
<dbReference type="InterPro" id="IPR001164">
    <property type="entry name" value="ArfGAP_dom"/>
</dbReference>
<dbReference type="InterPro" id="IPR011993">
    <property type="entry name" value="PH-like_dom_sf"/>
</dbReference>
<evidence type="ECO:0000256" key="11">
    <source>
        <dbReference type="ARBA" id="ARBA00023034"/>
    </source>
</evidence>
<organism evidence="21 22">
    <name type="scientific">Cebus imitator</name>
    <name type="common">Panamanian white-faced capuchin</name>
    <name type="synonym">Cebus capucinus imitator</name>
    <dbReference type="NCBI Taxonomy" id="2715852"/>
    <lineage>
        <taxon>Eukaryota</taxon>
        <taxon>Metazoa</taxon>
        <taxon>Chordata</taxon>
        <taxon>Craniata</taxon>
        <taxon>Vertebrata</taxon>
        <taxon>Euteleostomi</taxon>
        <taxon>Mammalia</taxon>
        <taxon>Eutheria</taxon>
        <taxon>Euarchontoglires</taxon>
        <taxon>Primates</taxon>
        <taxon>Haplorrhini</taxon>
        <taxon>Platyrrhini</taxon>
        <taxon>Cebidae</taxon>
        <taxon>Cebinae</taxon>
        <taxon>Cebus</taxon>
    </lineage>
</organism>
<feature type="compositionally biased region" description="Pro residues" evidence="17">
    <location>
        <begin position="849"/>
        <end position="868"/>
    </location>
</feature>
<gene>
    <name evidence="21" type="primary">ASAP2</name>
</gene>
<evidence type="ECO:0000256" key="17">
    <source>
        <dbReference type="SAM" id="MobiDB-lite"/>
    </source>
</evidence>
<evidence type="ECO:0000256" key="14">
    <source>
        <dbReference type="PROSITE-ProRule" id="PRU00023"/>
    </source>
</evidence>
<dbReference type="Gene3D" id="1.10.220.150">
    <property type="entry name" value="Arf GTPase activating protein"/>
    <property type="match status" value="1"/>
</dbReference>
<evidence type="ECO:0000256" key="9">
    <source>
        <dbReference type="ARBA" id="ARBA00022737"/>
    </source>
</evidence>
<dbReference type="InterPro" id="IPR027267">
    <property type="entry name" value="AH/BAR_dom_sf"/>
</dbReference>
<dbReference type="SMART" id="SM00326">
    <property type="entry name" value="SH3"/>
    <property type="match status" value="1"/>
</dbReference>
<feature type="domain" description="SH3" evidence="18">
    <location>
        <begin position="902"/>
        <end position="964"/>
    </location>
</feature>
<dbReference type="CDD" id="cd13251">
    <property type="entry name" value="PH_ASAP"/>
    <property type="match status" value="1"/>
</dbReference>
<evidence type="ECO:0000256" key="8">
    <source>
        <dbReference type="ARBA" id="ARBA00022723"/>
    </source>
</evidence>
<keyword evidence="5" id="KW-0343">GTPase activation</keyword>
<dbReference type="Pfam" id="PF14604">
    <property type="entry name" value="SH3_9"/>
    <property type="match status" value="1"/>
</dbReference>
<evidence type="ECO:0000313" key="21">
    <source>
        <dbReference type="Ensembl" id="ENSCCAP00000031893.1"/>
    </source>
</evidence>
<keyword evidence="7" id="KW-0597">Phosphoprotein</keyword>
<dbReference type="SUPFAM" id="SSF103657">
    <property type="entry name" value="BAR/IMD domain-like"/>
    <property type="match status" value="1"/>
</dbReference>
<dbReference type="InterPro" id="IPR043593">
    <property type="entry name" value="ASAP"/>
</dbReference>
<keyword evidence="6" id="KW-0963">Cytoplasm</keyword>
<dbReference type="CDD" id="cd11966">
    <property type="entry name" value="SH3_ASAP2"/>
    <property type="match status" value="1"/>
</dbReference>
<dbReference type="FunFam" id="1.25.40.950:FF:000001">
    <property type="entry name" value="Arf-GAP with SH3 domain, ANK repeat and PH domain-containing protein 1"/>
    <property type="match status" value="1"/>
</dbReference>
<dbReference type="Pfam" id="PF00169">
    <property type="entry name" value="PH"/>
    <property type="match status" value="1"/>
</dbReference>
<feature type="repeat" description="ANK" evidence="14">
    <location>
        <begin position="604"/>
        <end position="636"/>
    </location>
</feature>
<dbReference type="InterPro" id="IPR037844">
    <property type="entry name" value="PH_ASAP"/>
</dbReference>
<dbReference type="GeneTree" id="ENSGT00940000155623"/>
<evidence type="ECO:0000256" key="1">
    <source>
        <dbReference type="ARBA" id="ARBA00004370"/>
    </source>
</evidence>
<dbReference type="GO" id="GO:0005794">
    <property type="term" value="C:Golgi apparatus"/>
    <property type="evidence" value="ECO:0007669"/>
    <property type="project" value="UniProtKB-SubCell"/>
</dbReference>
<evidence type="ECO:0000259" key="19">
    <source>
        <dbReference type="PROSITE" id="PS50003"/>
    </source>
</evidence>
<keyword evidence="22" id="KW-1185">Reference proteome</keyword>
<dbReference type="FunFam" id="1.10.220.150:FF:000002">
    <property type="entry name" value="arf-GAP with SH3 domain, ANK repeat and PH domain-containing protein 1"/>
    <property type="match status" value="1"/>
</dbReference>
<dbReference type="FunFam" id="2.30.29.30:FF:000012">
    <property type="entry name" value="Arf-GAP with SH3 domain, ANK repeat and PH domain-containing protein 2"/>
    <property type="match status" value="1"/>
</dbReference>
<keyword evidence="10" id="KW-0862">Zinc</keyword>
<dbReference type="AlphaFoldDB" id="A0A2K5RUS4"/>
<dbReference type="Gene3D" id="2.30.29.30">
    <property type="entry name" value="Pleckstrin-homology domain (PH domain)/Phosphotyrosine-binding domain (PTB)"/>
    <property type="match status" value="1"/>
</dbReference>
<name>A0A2K5RUS4_CEBIM</name>
<dbReference type="Gene3D" id="1.25.40.950">
    <property type="match status" value="1"/>
</dbReference>
<protein>
    <submittedName>
        <fullName evidence="21">ArfGAP with SH3 domain, ankyrin repeat and PH domain 2</fullName>
    </submittedName>
</protein>
<comment type="subcellular location">
    <subcellularLocation>
        <location evidence="2">Cytoplasm</location>
    </subcellularLocation>
    <subcellularLocation>
        <location evidence="3">Golgi apparatus</location>
    </subcellularLocation>
    <subcellularLocation>
        <location evidence="1">Membrane</location>
    </subcellularLocation>
</comment>
<keyword evidence="13" id="KW-0472">Membrane</keyword>
<evidence type="ECO:0000256" key="2">
    <source>
        <dbReference type="ARBA" id="ARBA00004496"/>
    </source>
</evidence>
<evidence type="ECO:0000259" key="20">
    <source>
        <dbReference type="PROSITE" id="PS50115"/>
    </source>
</evidence>
<keyword evidence="8" id="KW-0479">Metal-binding</keyword>
<reference evidence="21" key="2">
    <citation type="submission" date="2025-09" db="UniProtKB">
        <authorList>
            <consortium name="Ensembl"/>
        </authorList>
    </citation>
    <scope>IDENTIFICATION</scope>
</reference>
<dbReference type="InterPro" id="IPR004148">
    <property type="entry name" value="BAR_dom"/>
</dbReference>
<evidence type="ECO:0000256" key="15">
    <source>
        <dbReference type="PROSITE-ProRule" id="PRU00192"/>
    </source>
</evidence>
<evidence type="ECO:0000256" key="5">
    <source>
        <dbReference type="ARBA" id="ARBA00022468"/>
    </source>
</evidence>
<evidence type="ECO:0000256" key="12">
    <source>
        <dbReference type="ARBA" id="ARBA00023043"/>
    </source>
</evidence>
<keyword evidence="16" id="KW-0863">Zinc-finger</keyword>
<dbReference type="Pfam" id="PF12796">
    <property type="entry name" value="Ank_2"/>
    <property type="match status" value="1"/>
</dbReference>